<keyword evidence="4" id="KW-0378">Hydrolase</keyword>
<feature type="chain" id="PRO_5004242982" description="Glutathione hydrolase" evidence="5">
    <location>
        <begin position="26"/>
        <end position="1075"/>
    </location>
</feature>
<keyword evidence="5" id="KW-0732">Signal</keyword>
<dbReference type="PRINTS" id="PR01210">
    <property type="entry name" value="GGTRANSPTASE"/>
</dbReference>
<dbReference type="GO" id="GO:0036374">
    <property type="term" value="F:glutathione hydrolase activity"/>
    <property type="evidence" value="ECO:0007669"/>
    <property type="project" value="UniProtKB-UniRule"/>
</dbReference>
<keyword evidence="4" id="KW-0808">Transferase</keyword>
<dbReference type="Gene3D" id="1.10.246.130">
    <property type="match status" value="2"/>
</dbReference>
<evidence type="ECO:0000256" key="5">
    <source>
        <dbReference type="SAM" id="SignalP"/>
    </source>
</evidence>
<dbReference type="InterPro" id="IPR043138">
    <property type="entry name" value="GGT_lsub"/>
</dbReference>
<comment type="catalytic activity">
    <reaction evidence="4">
        <text>glutathione + H2O = L-cysteinylglycine + L-glutamate</text>
        <dbReference type="Rhea" id="RHEA:28807"/>
        <dbReference type="ChEBI" id="CHEBI:15377"/>
        <dbReference type="ChEBI" id="CHEBI:29985"/>
        <dbReference type="ChEBI" id="CHEBI:57925"/>
        <dbReference type="ChEBI" id="CHEBI:61694"/>
        <dbReference type="EC" id="3.4.19.13"/>
    </reaction>
</comment>
<dbReference type="GO" id="GO:0103068">
    <property type="term" value="F:leukotriene C4 gamma-glutamyl transferase activity"/>
    <property type="evidence" value="ECO:0007669"/>
    <property type="project" value="UniProtKB-EC"/>
</dbReference>
<gene>
    <name evidence="6" type="ORF">GSTENG00021643001</name>
</gene>
<evidence type="ECO:0000313" key="6">
    <source>
        <dbReference type="EMBL" id="CAG02515.1"/>
    </source>
</evidence>
<dbReference type="PANTHER" id="PTHR11686">
    <property type="entry name" value="GAMMA GLUTAMYL TRANSPEPTIDASE"/>
    <property type="match status" value="1"/>
</dbReference>
<evidence type="ECO:0000256" key="2">
    <source>
        <dbReference type="PIRSR" id="PIRSR600101-1"/>
    </source>
</evidence>
<dbReference type="Pfam" id="PF01019">
    <property type="entry name" value="G_glu_transpept"/>
    <property type="match status" value="2"/>
</dbReference>
<dbReference type="PANTHER" id="PTHR11686:SF19">
    <property type="entry name" value="GLUTATHIONE HYDROLASE 5 PROENZYME"/>
    <property type="match status" value="1"/>
</dbReference>
<dbReference type="GO" id="GO:0006954">
    <property type="term" value="P:inflammatory response"/>
    <property type="evidence" value="ECO:0007669"/>
    <property type="project" value="TreeGrafter"/>
</dbReference>
<dbReference type="GO" id="GO:0006751">
    <property type="term" value="P:glutathione catabolic process"/>
    <property type="evidence" value="ECO:0007669"/>
    <property type="project" value="UniProtKB-UniRule"/>
</dbReference>
<comment type="caution">
    <text evidence="4">Lacks conserved residue(s) required for the propagation of feature annotation.</text>
</comment>
<dbReference type="SUPFAM" id="SSF56235">
    <property type="entry name" value="N-terminal nucleophile aminohydrolases (Ntn hydrolases)"/>
    <property type="match status" value="2"/>
</dbReference>
<name>Q4SA17_TETNG</name>
<dbReference type="KEGG" id="tng:GSTEN00021643G001"/>
<keyword evidence="4" id="KW-0812">Transmembrane</keyword>
<feature type="binding site" evidence="3">
    <location>
        <begin position="912"/>
        <end position="914"/>
    </location>
    <ligand>
        <name>L-glutamate</name>
        <dbReference type="ChEBI" id="CHEBI:29985"/>
    </ligand>
</feature>
<feature type="active site" description="Nucleophile" evidence="2">
    <location>
        <position position="894"/>
    </location>
</feature>
<dbReference type="InterPro" id="IPR043137">
    <property type="entry name" value="GGT_ssub_C"/>
</dbReference>
<dbReference type="EC" id="2.3.2.2" evidence="4"/>
<feature type="binding site" evidence="3">
    <location>
        <position position="981"/>
    </location>
    <ligand>
        <name>L-glutamate</name>
        <dbReference type="ChEBI" id="CHEBI:29985"/>
    </ligand>
</feature>
<dbReference type="EMBL" id="CAAE01014692">
    <property type="protein sequence ID" value="CAG02515.1"/>
    <property type="molecule type" value="Genomic_DNA"/>
</dbReference>
<organism evidence="6">
    <name type="scientific">Tetraodon nigroviridis</name>
    <name type="common">Spotted green pufferfish</name>
    <name type="synonym">Chelonodon nigroviridis</name>
    <dbReference type="NCBI Taxonomy" id="99883"/>
    <lineage>
        <taxon>Eukaryota</taxon>
        <taxon>Metazoa</taxon>
        <taxon>Chordata</taxon>
        <taxon>Craniata</taxon>
        <taxon>Vertebrata</taxon>
        <taxon>Euteleostomi</taxon>
        <taxon>Actinopterygii</taxon>
        <taxon>Neopterygii</taxon>
        <taxon>Teleostei</taxon>
        <taxon>Neoteleostei</taxon>
        <taxon>Acanthomorphata</taxon>
        <taxon>Eupercaria</taxon>
        <taxon>Tetraodontiformes</taxon>
        <taxon>Tetradontoidea</taxon>
        <taxon>Tetraodontidae</taxon>
        <taxon>Tetraodon</taxon>
    </lineage>
</organism>
<reference evidence="6" key="1">
    <citation type="journal article" date="2004" name="Nature">
        <title>Genome duplication in the teleost fish Tetraodon nigroviridis reveals the early vertebrate proto-karyotype.</title>
        <authorList>
            <person name="Jaillon O."/>
            <person name="Aury J.-M."/>
            <person name="Brunet F."/>
            <person name="Petit J.-L."/>
            <person name="Stange-Thomann N."/>
            <person name="Mauceli E."/>
            <person name="Bouneau L."/>
            <person name="Fischer C."/>
            <person name="Ozouf-Costaz C."/>
            <person name="Bernot A."/>
            <person name="Nicaud S."/>
            <person name="Jaffe D."/>
            <person name="Fisher S."/>
            <person name="Lutfalla G."/>
            <person name="Dossat C."/>
            <person name="Segurens B."/>
            <person name="Dasilva C."/>
            <person name="Salanoubat M."/>
            <person name="Levy M."/>
            <person name="Boudet N."/>
            <person name="Castellano S."/>
            <person name="Anthouard V."/>
            <person name="Jubin C."/>
            <person name="Castelli V."/>
            <person name="Katinka M."/>
            <person name="Vacherie B."/>
            <person name="Biemont C."/>
            <person name="Skalli Z."/>
            <person name="Cattolico L."/>
            <person name="Poulain J."/>
            <person name="De Berardinis V."/>
            <person name="Cruaud C."/>
            <person name="Duprat S."/>
            <person name="Brottier P."/>
            <person name="Coutanceau J.-P."/>
            <person name="Gouzy J."/>
            <person name="Parra G."/>
            <person name="Lardier G."/>
            <person name="Chapple C."/>
            <person name="McKernan K.J."/>
            <person name="McEwan P."/>
            <person name="Bosak S."/>
            <person name="Kellis M."/>
            <person name="Volff J.-N."/>
            <person name="Guigo R."/>
            <person name="Zody M.C."/>
            <person name="Mesirov J."/>
            <person name="Lindblad-Toh K."/>
            <person name="Birren B."/>
            <person name="Nusbaum C."/>
            <person name="Kahn D."/>
            <person name="Robinson-Rechavi M."/>
            <person name="Laudet V."/>
            <person name="Schachter V."/>
            <person name="Quetier F."/>
            <person name="Saurin W."/>
            <person name="Scarpelli C."/>
            <person name="Wincker P."/>
            <person name="Lander E.S."/>
            <person name="Weissenbach J."/>
            <person name="Roest Crollius H."/>
        </authorList>
    </citation>
    <scope>NUCLEOTIDE SEQUENCE [LARGE SCALE GENOMIC DNA]</scope>
</reference>
<comment type="function">
    <text evidence="4">Cleaves the gamma-glutamyl peptide bond of glutathione and glutathione conjugates.</text>
</comment>
<comment type="subcellular location">
    <subcellularLocation>
        <location evidence="4">Membrane</location>
        <topology evidence="4">Single-pass type II membrane protein</topology>
    </subcellularLocation>
</comment>
<dbReference type="Gene3D" id="3.60.20.40">
    <property type="match status" value="2"/>
</dbReference>
<comment type="catalytic activity">
    <reaction evidence="4">
        <text>an S-substituted glutathione + H2O = an S-substituted L-cysteinylglycine + L-glutamate</text>
        <dbReference type="Rhea" id="RHEA:59468"/>
        <dbReference type="ChEBI" id="CHEBI:15377"/>
        <dbReference type="ChEBI" id="CHEBI:29985"/>
        <dbReference type="ChEBI" id="CHEBI:90779"/>
        <dbReference type="ChEBI" id="CHEBI:143103"/>
        <dbReference type="EC" id="3.4.19.13"/>
    </reaction>
</comment>
<evidence type="ECO:0000256" key="1">
    <source>
        <dbReference type="ARBA" id="ARBA00009381"/>
    </source>
</evidence>
<dbReference type="GO" id="GO:0005886">
    <property type="term" value="C:plasma membrane"/>
    <property type="evidence" value="ECO:0007669"/>
    <property type="project" value="TreeGrafter"/>
</dbReference>
<proteinExistence type="inferred from homology"/>
<keyword evidence="4" id="KW-0012">Acyltransferase</keyword>
<dbReference type="InterPro" id="IPR000101">
    <property type="entry name" value="GGT_peptidase"/>
</dbReference>
<dbReference type="AlphaFoldDB" id="Q4SA17"/>
<feature type="binding site" evidence="3">
    <location>
        <begin position="960"/>
        <end position="961"/>
    </location>
    <ligand>
        <name>L-glutamate</name>
        <dbReference type="ChEBI" id="CHEBI:29985"/>
    </ligand>
</feature>
<accession>Q4SA17</accession>
<dbReference type="FunFam" id="1.10.246.130:FF:000001">
    <property type="entry name" value="Gamma-glutamyltransferase 5 isoform 1"/>
    <property type="match status" value="2"/>
</dbReference>
<keyword evidence="4" id="KW-0472">Membrane</keyword>
<dbReference type="EC" id="3.4.19.13" evidence="4"/>
<feature type="signal peptide" evidence="5">
    <location>
        <begin position="1"/>
        <end position="25"/>
    </location>
</feature>
<protein>
    <recommendedName>
        <fullName evidence="4">Glutathione hydrolase</fullName>
        <ecNumber evidence="4">2.3.2.2</ecNumber>
        <ecNumber evidence="4">3.4.19.13</ecNumber>
    </recommendedName>
    <alternativeName>
        <fullName evidence="4">Gamma-glutamyltransferase</fullName>
    </alternativeName>
    <alternativeName>
        <fullName evidence="4">Gamma-glutamyltranspeptidase</fullName>
    </alternativeName>
</protein>
<comment type="pathway">
    <text evidence="4">Sulfur metabolism; glutathione metabolism.</text>
</comment>
<evidence type="ECO:0000256" key="4">
    <source>
        <dbReference type="RuleBase" id="RU368068"/>
    </source>
</evidence>
<comment type="similarity">
    <text evidence="1">Belongs to the gamma-glutamyltransferase family.</text>
</comment>
<sequence length="1075" mass="115900">MARSKVKICACCALLLLCALTVIVCVSVLVGKKCPEGAFPRAAVAADSGRCSRVGLDILRSGGSAVDGAIAALLCTSLVNPQSMGLGGGTILTVMNSTGHVTVINAREAAPRSSKPRLLDSCPQRFRLLPGVEWVAVPGEIRGYEEAHKLFGRLPWATLFQPTIRLAREGLPIPKTLGRYLSTFNWTNQAPLRNLFSDKDGNLLKTGDVVKFQKLADTLEIIAKGRRSRLLPRAHRRRFGGTLTAEDLAAFRAVVTDAWSVPLGEFQLYFPPPPAGGATVAFIMNILKGFELNSTDLEGHRRTVAYHRYAEALKFANSFRKNIRDPALSPDSEVRKGMEESFSDHIRSLIWSNATHDPQYYNITPSAEGMGTTQVSVLAEDGTAVSATSSLNHIFGSGVFSPRTGIILNNQLADFCRRASRIVPGDRPPSSMAPSVLKSPSKTLVIGSTGGSMIPAAMVSMLMNHLWFGKNLKDSIAAPILFVDSETAVNFEPNFDKGPFGFFPGAEGTQRFCWIMARSKVKICACCALLLLCALTVIVCVSVLVGKKCPEGAFPRAAVAADSGRCSQVGLDILRSGGSAVDGAIAALLCTSLVNPQSMGLGGGTILTVMNSTGHVTVINAREAAPRSSKPRLLDSCPQRFRLLPGVEWVAVPGEIRGYEEAHKLFGRLPWATLFQPTIRLAREGLPIPKTLGRYLSTFNWTNQAPLRNLFSDKDGNLLKTGDVVKFQKLADTLEIIAKDGAAAFYRGPIAADLVHDIQAAGGTLTAEDLAAFRAVVTDAWSVPLGEFQLYFPPPPAGGATVAFIMNILKGFKLNSTDLEGHRKTVAYHRYAEALKFANSFRKNIRDPALSPDSEVRKGMEESFSDHIRSLIWSNATHDPQYYNITPSAEGMGTTQVSVLAEDGTAVSATSSLNHMSFWLGRFLSENRDHPQQPAGRLLPTGQPHCSRLPFLLSGDRPPSSMAPSVLKSPSKTLVIGSTGGSMIPAAMVSMLMNHLWFGKNLKDSIAAPILFVDYETAVNFGPNFDKDLSDALEALGHKPGGNRTFYNVVNAVEKVDDCIWAVSDARKDGEAAGF</sequence>
<dbReference type="GO" id="GO:1901750">
    <property type="term" value="P:leukotriene D4 biosynthetic process"/>
    <property type="evidence" value="ECO:0007669"/>
    <property type="project" value="TreeGrafter"/>
</dbReference>
<dbReference type="InterPro" id="IPR029055">
    <property type="entry name" value="Ntn_hydrolases_N"/>
</dbReference>
<reference evidence="6" key="2">
    <citation type="submission" date="2004-02" db="EMBL/GenBank/DDBJ databases">
        <authorList>
            <consortium name="Genoscope"/>
            <consortium name="Whitehead Institute Centre for Genome Research"/>
        </authorList>
    </citation>
    <scope>NUCLEOTIDE SEQUENCE</scope>
</reference>
<dbReference type="GO" id="GO:0002951">
    <property type="term" value="F:leukotriene-C(4) hydrolase"/>
    <property type="evidence" value="ECO:0007669"/>
    <property type="project" value="TreeGrafter"/>
</dbReference>
<dbReference type="OrthoDB" id="1081007at2759"/>
<feature type="transmembrane region" description="Helical" evidence="4">
    <location>
        <begin position="523"/>
        <end position="545"/>
    </location>
</feature>
<keyword evidence="4" id="KW-1133">Transmembrane helix</keyword>
<feature type="transmembrane region" description="Helical" evidence="4">
    <location>
        <begin position="444"/>
        <end position="463"/>
    </location>
</feature>
<feature type="binding site" evidence="3">
    <location>
        <position position="622"/>
    </location>
    <ligand>
        <name>L-glutamate</name>
        <dbReference type="ChEBI" id="CHEBI:29985"/>
    </ligand>
</feature>
<comment type="catalytic activity">
    <reaction evidence="4">
        <text>an N-terminal (5-L-glutamyl)-[peptide] + an alpha-amino acid = 5-L-glutamyl amino acid + an N-terminal L-alpha-aminoacyl-[peptide]</text>
        <dbReference type="Rhea" id="RHEA:23904"/>
        <dbReference type="Rhea" id="RHEA-COMP:9780"/>
        <dbReference type="Rhea" id="RHEA-COMP:9795"/>
        <dbReference type="ChEBI" id="CHEBI:77644"/>
        <dbReference type="ChEBI" id="CHEBI:78597"/>
        <dbReference type="ChEBI" id="CHEBI:78599"/>
        <dbReference type="ChEBI" id="CHEBI:78608"/>
        <dbReference type="EC" id="2.3.2.2"/>
    </reaction>
</comment>
<evidence type="ECO:0000256" key="3">
    <source>
        <dbReference type="PIRSR" id="PIRSR600101-2"/>
    </source>
</evidence>